<proteinExistence type="predicted"/>
<sequence length="89" mass="10429">MPHCWIEVPLDKALNSKCLHYDLSKGQKDPSCRYVVMIECGAVGGEYYTLDYFDEDGKWFTQLAFGELDAAFTQIEFEFSLKREDWQYP</sequence>
<gene>
    <name evidence="1" type="ORF">Rhal01_02905</name>
</gene>
<name>A0ABP9V3X2_9BACT</name>
<comment type="caution">
    <text evidence="1">The sequence shown here is derived from an EMBL/GenBank/DDBJ whole genome shotgun (WGS) entry which is preliminary data.</text>
</comment>
<evidence type="ECO:0000313" key="2">
    <source>
        <dbReference type="Proteomes" id="UP001424741"/>
    </source>
</evidence>
<reference evidence="1 2" key="1">
    <citation type="submission" date="2024-02" db="EMBL/GenBank/DDBJ databases">
        <title>Rubritalea halochordaticola NBRC 107102.</title>
        <authorList>
            <person name="Ichikawa N."/>
            <person name="Katano-Makiyama Y."/>
            <person name="Hidaka K."/>
        </authorList>
    </citation>
    <scope>NUCLEOTIDE SEQUENCE [LARGE SCALE GENOMIC DNA]</scope>
    <source>
        <strain evidence="1 2">NBRC 107102</strain>
    </source>
</reference>
<organism evidence="1 2">
    <name type="scientific">Rubritalea halochordaticola</name>
    <dbReference type="NCBI Taxonomy" id="714537"/>
    <lineage>
        <taxon>Bacteria</taxon>
        <taxon>Pseudomonadati</taxon>
        <taxon>Verrucomicrobiota</taxon>
        <taxon>Verrucomicrobiia</taxon>
        <taxon>Verrucomicrobiales</taxon>
        <taxon>Rubritaleaceae</taxon>
        <taxon>Rubritalea</taxon>
    </lineage>
</organism>
<evidence type="ECO:0000313" key="1">
    <source>
        <dbReference type="EMBL" id="GAA5496720.1"/>
    </source>
</evidence>
<protein>
    <submittedName>
        <fullName evidence="1">Uncharacterized protein</fullName>
    </submittedName>
</protein>
<accession>A0ABP9V3X2</accession>
<dbReference type="EMBL" id="BAABRL010000009">
    <property type="protein sequence ID" value="GAA5496720.1"/>
    <property type="molecule type" value="Genomic_DNA"/>
</dbReference>
<dbReference type="Proteomes" id="UP001424741">
    <property type="component" value="Unassembled WGS sequence"/>
</dbReference>
<keyword evidence="2" id="KW-1185">Reference proteome</keyword>